<organism evidence="1">
    <name type="scientific">termite gut metagenome</name>
    <dbReference type="NCBI Taxonomy" id="433724"/>
    <lineage>
        <taxon>unclassified sequences</taxon>
        <taxon>metagenomes</taxon>
        <taxon>organismal metagenomes</taxon>
    </lineage>
</organism>
<dbReference type="EMBL" id="HF548303">
    <property type="protein sequence ID" value="CCO21448.1"/>
    <property type="molecule type" value="Genomic_DNA"/>
</dbReference>
<gene>
    <name evidence="1" type="ORF">BN138_636</name>
</gene>
<dbReference type="AlphaFoldDB" id="S0DE32"/>
<proteinExistence type="predicted"/>
<accession>S0DE32</accession>
<reference evidence="1" key="1">
    <citation type="submission" date="2012-10" db="EMBL/GenBank/DDBJ databases">
        <authorList>
            <person name="Sandrine L."/>
        </authorList>
    </citation>
    <scope>NUCLEOTIDE SEQUENCE</scope>
</reference>
<reference evidence="1" key="2">
    <citation type="journal article" date="2013" name="Biotechnol. Biofuels">
        <title>Mining for hemicellulases in the fungus-growing termite Pseudacanthotermes militaris using functional metagenomics.</title>
        <authorList>
            <person name="Bastien G."/>
            <person name="Arnal G."/>
            <person name="Bozonnet S."/>
            <person name="Laguerre S."/>
            <person name="Ferreira F."/>
            <person name="Faure R."/>
            <person name="Henrissat B."/>
            <person name="Lefevre F."/>
            <person name="Robe P."/>
            <person name="Bouchez O."/>
            <person name="Noirot C."/>
            <person name="Dumon C."/>
            <person name="O'Donohue M."/>
        </authorList>
    </citation>
    <scope>NUCLEOTIDE SEQUENCE</scope>
</reference>
<protein>
    <recommendedName>
        <fullName evidence="2">Major fimbrial subunit protein N-terminal domain-containing protein</fullName>
    </recommendedName>
</protein>
<dbReference type="PROSITE" id="PS51257">
    <property type="entry name" value="PROKAR_LIPOPROTEIN"/>
    <property type="match status" value="1"/>
</dbReference>
<evidence type="ECO:0008006" key="2">
    <source>
        <dbReference type="Google" id="ProtNLM"/>
    </source>
</evidence>
<evidence type="ECO:0000313" key="1">
    <source>
        <dbReference type="EMBL" id="CCO21448.1"/>
    </source>
</evidence>
<name>S0DE32_9ZZZZ</name>
<sequence>MKTVFKSALIACAALAVGLTGCQKENGGGIDKEAKTVTLRLVQGEIGGTTRAVATHVADAAITLTSARIYFTNDSGAIQDYVTIVVGSSDGYNEVAKTVGMDALDATGGTPITDVPAATTKVVIVGNLPGGSYLSAGNISDIADVTVANLFGGTNNGVANVPLYGVSGLTLKTAATASANGVYTAKVDVKPVGARFEVGQIAGDYTGTFQGEAITSKIKSYTLEGIYINNYYPTMEVDCATAGTIVHNGSVPGNYNRVAPYASPGIGDHLADYLAASLVAQDSPAITYAPKATANADTDVWGYNVLALTGGDVPHLIVRVSNVVVKTTDSTGKNPDEVGYVETLDATTYGPGAKFLTVRRIFVDGSTTALTSFERGYVYRIKKLSFAEQHLGIPEPPTAIDIEVEAELIPWVSKDVDYEFE</sequence>